<dbReference type="PANTHER" id="PTHR43280">
    <property type="entry name" value="ARAC-FAMILY TRANSCRIPTIONAL REGULATOR"/>
    <property type="match status" value="1"/>
</dbReference>
<dbReference type="Pfam" id="PF12833">
    <property type="entry name" value="HTH_18"/>
    <property type="match status" value="1"/>
</dbReference>
<reference evidence="5 7" key="1">
    <citation type="submission" date="2019-09" db="EMBL/GenBank/DDBJ databases">
        <authorList>
            <person name="Khan S.A."/>
            <person name="Jeon C.O."/>
            <person name="Chun B.H."/>
            <person name="Jeong S.E."/>
        </authorList>
    </citation>
    <scope>NUCLEOTIDE SEQUENCE [LARGE SCALE GENOMIC DNA]</scope>
    <source>
        <strain evidence="5 7">KCTC 42508</strain>
    </source>
</reference>
<evidence type="ECO:0000259" key="4">
    <source>
        <dbReference type="PROSITE" id="PS01124"/>
    </source>
</evidence>
<dbReference type="EMBL" id="VUOE01000001">
    <property type="protein sequence ID" value="KAA2219873.1"/>
    <property type="molecule type" value="Genomic_DNA"/>
</dbReference>
<dbReference type="InterPro" id="IPR009057">
    <property type="entry name" value="Homeodomain-like_sf"/>
</dbReference>
<dbReference type="PANTHER" id="PTHR43280:SF28">
    <property type="entry name" value="HTH-TYPE TRANSCRIPTIONAL ACTIVATOR RHAS"/>
    <property type="match status" value="1"/>
</dbReference>
<dbReference type="Proteomes" id="UP001343698">
    <property type="component" value="Unassembled WGS sequence"/>
</dbReference>
<evidence type="ECO:0000313" key="8">
    <source>
        <dbReference type="Proteomes" id="UP001343698"/>
    </source>
</evidence>
<sequence length="182" mass="20961">MKFEFTYEVEKVVMEVVKRTMDSMDIPVERIHEDSIILSGEIEEKEMQALSKGLATYGIKINTGNTLSLLDQIKALIKKYVRGDYDRNISISKMLSEELGYSYSYLSNHFTSKTFTTIENFYVLIRIEKVKELLMQEDKTLSDIAFSLNFSSVPHLSGQFKKVTGLTTTQYLKIRNNTINTI</sequence>
<accession>A0A5B2U0I7</accession>
<gene>
    <name evidence="5" type="ORF">F0361_09880</name>
    <name evidence="6" type="ORF">V1H85_05970</name>
</gene>
<feature type="domain" description="HTH araC/xylS-type" evidence="4">
    <location>
        <begin position="75"/>
        <end position="174"/>
    </location>
</feature>
<evidence type="ECO:0000313" key="6">
    <source>
        <dbReference type="EMBL" id="MEE1971983.1"/>
    </source>
</evidence>
<evidence type="ECO:0000313" key="5">
    <source>
        <dbReference type="EMBL" id="KAA2219873.1"/>
    </source>
</evidence>
<dbReference type="Gene3D" id="1.10.10.60">
    <property type="entry name" value="Homeodomain-like"/>
    <property type="match status" value="1"/>
</dbReference>
<keyword evidence="2" id="KW-0238">DNA-binding</keyword>
<evidence type="ECO:0000313" key="7">
    <source>
        <dbReference type="Proteomes" id="UP000323188"/>
    </source>
</evidence>
<evidence type="ECO:0000256" key="1">
    <source>
        <dbReference type="ARBA" id="ARBA00023015"/>
    </source>
</evidence>
<dbReference type="SUPFAM" id="SSF46689">
    <property type="entry name" value="Homeodomain-like"/>
    <property type="match status" value="1"/>
</dbReference>
<keyword evidence="3" id="KW-0804">Transcription</keyword>
<name>A0A5B2U0I7_9FLAO</name>
<dbReference type="GO" id="GO:0003700">
    <property type="term" value="F:DNA-binding transcription factor activity"/>
    <property type="evidence" value="ECO:0007669"/>
    <property type="project" value="InterPro"/>
</dbReference>
<dbReference type="GO" id="GO:0043565">
    <property type="term" value="F:sequence-specific DNA binding"/>
    <property type="evidence" value="ECO:0007669"/>
    <property type="project" value="InterPro"/>
</dbReference>
<dbReference type="AlphaFoldDB" id="A0A5B2U0I7"/>
<protein>
    <submittedName>
        <fullName evidence="6">AraC family transcriptional regulator</fullName>
    </submittedName>
    <submittedName>
        <fullName evidence="5">Helix-turn-helix transcriptional regulator</fullName>
    </submittedName>
</protein>
<dbReference type="Proteomes" id="UP000323188">
    <property type="component" value="Unassembled WGS sequence"/>
</dbReference>
<proteinExistence type="predicted"/>
<dbReference type="SMART" id="SM00342">
    <property type="entry name" value="HTH_ARAC"/>
    <property type="match status" value="1"/>
</dbReference>
<reference evidence="6 8" key="2">
    <citation type="submission" date="2024-01" db="EMBL/GenBank/DDBJ databases">
        <title>Maribacter spp. originated from different algae showed divergent polysaccharides utilization ability.</title>
        <authorList>
            <person name="Wang H."/>
            <person name="Wu Y."/>
        </authorList>
    </citation>
    <scope>NUCLEOTIDE SEQUENCE [LARGE SCALE GENOMIC DNA]</scope>
    <source>
        <strain evidence="6 8">KPT27_14</strain>
    </source>
</reference>
<dbReference type="EMBL" id="JAZDDF010000001">
    <property type="protein sequence ID" value="MEE1971983.1"/>
    <property type="molecule type" value="Genomic_DNA"/>
</dbReference>
<comment type="caution">
    <text evidence="5">The sequence shown here is derived from an EMBL/GenBank/DDBJ whole genome shotgun (WGS) entry which is preliminary data.</text>
</comment>
<keyword evidence="1" id="KW-0805">Transcription regulation</keyword>
<keyword evidence="8" id="KW-1185">Reference proteome</keyword>
<evidence type="ECO:0000256" key="2">
    <source>
        <dbReference type="ARBA" id="ARBA00023125"/>
    </source>
</evidence>
<evidence type="ECO:0000256" key="3">
    <source>
        <dbReference type="ARBA" id="ARBA00023163"/>
    </source>
</evidence>
<dbReference type="InterPro" id="IPR018060">
    <property type="entry name" value="HTH_AraC"/>
</dbReference>
<dbReference type="PROSITE" id="PS01124">
    <property type="entry name" value="HTH_ARAC_FAMILY_2"/>
    <property type="match status" value="1"/>
</dbReference>
<dbReference type="RefSeq" id="WP_154918366.1">
    <property type="nucleotide sequence ID" value="NZ_JAZDDF010000001.1"/>
</dbReference>
<organism evidence="5 7">
    <name type="scientific">Maribacter flavus</name>
    <dbReference type="NCBI Taxonomy" id="1658664"/>
    <lineage>
        <taxon>Bacteria</taxon>
        <taxon>Pseudomonadati</taxon>
        <taxon>Bacteroidota</taxon>
        <taxon>Flavobacteriia</taxon>
        <taxon>Flavobacteriales</taxon>
        <taxon>Flavobacteriaceae</taxon>
        <taxon>Maribacter</taxon>
    </lineage>
</organism>